<reference evidence="1 2" key="1">
    <citation type="submission" date="2019-08" db="EMBL/GenBank/DDBJ databases">
        <title>Complete genome sequence of Candidatus Uab amorphum.</title>
        <authorList>
            <person name="Shiratori T."/>
            <person name="Suzuki S."/>
            <person name="Kakizawa Y."/>
            <person name="Ishida K."/>
        </authorList>
    </citation>
    <scope>NUCLEOTIDE SEQUENCE [LARGE SCALE GENOMIC DNA]</scope>
    <source>
        <strain evidence="1 2">SRT547</strain>
    </source>
</reference>
<dbReference type="KEGG" id="uam:UABAM_02838"/>
<dbReference type="RefSeq" id="WP_151968631.1">
    <property type="nucleotide sequence ID" value="NZ_AP019860.1"/>
</dbReference>
<accession>A0A5S9IMY3</accession>
<gene>
    <name evidence="1" type="ORF">UABAM_02838</name>
</gene>
<keyword evidence="2" id="KW-1185">Reference proteome</keyword>
<evidence type="ECO:0000313" key="1">
    <source>
        <dbReference type="EMBL" id="BBM84477.1"/>
    </source>
</evidence>
<evidence type="ECO:0000313" key="2">
    <source>
        <dbReference type="Proteomes" id="UP000326354"/>
    </source>
</evidence>
<proteinExistence type="predicted"/>
<organism evidence="1 2">
    <name type="scientific">Uabimicrobium amorphum</name>
    <dbReference type="NCBI Taxonomy" id="2596890"/>
    <lineage>
        <taxon>Bacteria</taxon>
        <taxon>Pseudomonadati</taxon>
        <taxon>Planctomycetota</taxon>
        <taxon>Candidatus Uabimicrobiia</taxon>
        <taxon>Candidatus Uabimicrobiales</taxon>
        <taxon>Candidatus Uabimicrobiaceae</taxon>
        <taxon>Candidatus Uabimicrobium</taxon>
    </lineage>
</organism>
<dbReference type="Proteomes" id="UP000326354">
    <property type="component" value="Chromosome"/>
</dbReference>
<sequence length="285" mass="33997">MNAREILEEEIKKKCLGSDLSITTTISREKKFLKPVFRQFIEEIQFQFYGSDIKVNKDLVTQGFWRMMLSLVKRETQVQYFALYQLSFFYFLTVHGKALNFTNFDFENFPVRYGLEFLDRSCYQFFSYHNSLVSCRKLNCGEESLKKALKLVRENRLNQDSEDFLRWIGRNQNYFSTTNIETSQKYNISKFKKYCGDWFDEVNTIENLNYLKSGNLQNFFKYEITFVVRSLILYSNVILWAEEIGIDVVKIKESMVNIFSYGENYTEAIKQEGSYLREAKQDKNE</sequence>
<dbReference type="AlphaFoldDB" id="A0A5S9IMY3"/>
<protein>
    <submittedName>
        <fullName evidence="1">Uncharacterized protein</fullName>
    </submittedName>
</protein>
<dbReference type="EMBL" id="AP019860">
    <property type="protein sequence ID" value="BBM84477.1"/>
    <property type="molecule type" value="Genomic_DNA"/>
</dbReference>
<name>A0A5S9IMY3_UABAM</name>